<gene>
    <name evidence="1" type="ORF">MM415B02033_0012</name>
</gene>
<protein>
    <submittedName>
        <fullName evidence="1">Putative terminase</fullName>
    </submittedName>
</protein>
<dbReference type="Gene3D" id="3.30.420.280">
    <property type="match status" value="1"/>
</dbReference>
<organism evidence="1">
    <name type="scientific">viral metagenome</name>
    <dbReference type="NCBI Taxonomy" id="1070528"/>
    <lineage>
        <taxon>unclassified sequences</taxon>
        <taxon>metagenomes</taxon>
        <taxon>organismal metagenomes</taxon>
    </lineage>
</organism>
<accession>A0A6M3IDM5</accession>
<proteinExistence type="predicted"/>
<evidence type="ECO:0000313" key="1">
    <source>
        <dbReference type="EMBL" id="QJA55561.1"/>
    </source>
</evidence>
<dbReference type="EMBL" id="MT141166">
    <property type="protein sequence ID" value="QJA55561.1"/>
    <property type="molecule type" value="Genomic_DNA"/>
</dbReference>
<dbReference type="InterPro" id="IPR027417">
    <property type="entry name" value="P-loop_NTPase"/>
</dbReference>
<sequence length="484" mass="54911">MTATSDFAFFPTQAKFFHSNAANVALFSGAGFGKSEVLCAKVARNVTMQDGWWEGLGADARYKPLIFIVGAPNHKYLHNRTMPGVRQWLDRLERMSGRRIRAYSGRAKDGFYGGGMPYQDCLNGVRITFESLHNESSAVATDAASVFVDEGTMLSRASIWNRLSQRVRDTRARLLQKAVVGTPEVDHFLFDFFFEAEGIPRASDEDGYNCEVFTASSYENPYLPDSWFSDVATTASSEFIKMQVEGEWVKGAGGQRFAKVFDTAAHCIPMNISPTNKFAKFFFGVDPGFATGSWLMFWHAAKSDEWWLVDEIVVRGMTTEEAALEAKRRGYGRHNISRLCIDVDARKQNRQTKKTDMDIIRDVLGVRPVPSAGANAPITRNLRLREDYISSLLERGRLLINERLVPRSRTSLGVVNALRNYSLRKVPDEEGLLEDKPTPETMRKWKHPIDAIFYLLQRADRKTVDRMMIRYDNVPRSRAKRMGY</sequence>
<dbReference type="Gene3D" id="3.40.50.300">
    <property type="entry name" value="P-loop containing nucleotide triphosphate hydrolases"/>
    <property type="match status" value="1"/>
</dbReference>
<name>A0A6M3IDM5_9ZZZZ</name>
<dbReference type="AlphaFoldDB" id="A0A6M3IDM5"/>
<reference evidence="1" key="1">
    <citation type="submission" date="2020-03" db="EMBL/GenBank/DDBJ databases">
        <title>The deep terrestrial virosphere.</title>
        <authorList>
            <person name="Holmfeldt K."/>
            <person name="Nilsson E."/>
            <person name="Simone D."/>
            <person name="Lopez-Fernandez M."/>
            <person name="Wu X."/>
            <person name="de Brujin I."/>
            <person name="Lundin D."/>
            <person name="Andersson A."/>
            <person name="Bertilsson S."/>
            <person name="Dopson M."/>
        </authorList>
    </citation>
    <scope>NUCLEOTIDE SEQUENCE</scope>
    <source>
        <strain evidence="1">MM415B02033</strain>
    </source>
</reference>